<reference evidence="3 4" key="1">
    <citation type="journal article" date="2019" name="Sci. Rep.">
        <title>Orb-weaving spider Araneus ventricosus genome elucidates the spidroin gene catalogue.</title>
        <authorList>
            <person name="Kono N."/>
            <person name="Nakamura H."/>
            <person name="Ohtoshi R."/>
            <person name="Moran D.A.P."/>
            <person name="Shinohara A."/>
            <person name="Yoshida Y."/>
            <person name="Fujiwara M."/>
            <person name="Mori M."/>
            <person name="Tomita M."/>
            <person name="Arakawa K."/>
        </authorList>
    </citation>
    <scope>NUCLEOTIDE SEQUENCE [LARGE SCALE GENOMIC DNA]</scope>
</reference>
<dbReference type="EMBL" id="BGPR01225429">
    <property type="protein sequence ID" value="GBN70958.1"/>
    <property type="molecule type" value="Genomic_DNA"/>
</dbReference>
<comment type="caution">
    <text evidence="3">The sequence shown here is derived from an EMBL/GenBank/DDBJ whole genome shotgun (WGS) entry which is preliminary data.</text>
</comment>
<evidence type="ECO:0000313" key="1">
    <source>
        <dbReference type="EMBL" id="GBN70920.1"/>
    </source>
</evidence>
<organism evidence="3 4">
    <name type="scientific">Araneus ventricosus</name>
    <name type="common">Orbweaver spider</name>
    <name type="synonym">Epeira ventricosa</name>
    <dbReference type="NCBI Taxonomy" id="182803"/>
    <lineage>
        <taxon>Eukaryota</taxon>
        <taxon>Metazoa</taxon>
        <taxon>Ecdysozoa</taxon>
        <taxon>Arthropoda</taxon>
        <taxon>Chelicerata</taxon>
        <taxon>Arachnida</taxon>
        <taxon>Araneae</taxon>
        <taxon>Araneomorphae</taxon>
        <taxon>Entelegynae</taxon>
        <taxon>Araneoidea</taxon>
        <taxon>Araneidae</taxon>
        <taxon>Araneus</taxon>
    </lineage>
</organism>
<dbReference type="EMBL" id="BGPR01225410">
    <property type="protein sequence ID" value="GBN70920.1"/>
    <property type="molecule type" value="Genomic_DNA"/>
</dbReference>
<evidence type="ECO:0000313" key="3">
    <source>
        <dbReference type="EMBL" id="GBN70958.1"/>
    </source>
</evidence>
<dbReference type="Proteomes" id="UP000499080">
    <property type="component" value="Unassembled WGS sequence"/>
</dbReference>
<proteinExistence type="predicted"/>
<name>A0A4Y2R5J6_ARAVE</name>
<evidence type="ECO:0000313" key="2">
    <source>
        <dbReference type="EMBL" id="GBN70933.1"/>
    </source>
</evidence>
<gene>
    <name evidence="2" type="ORF">AVEN_135402_1</name>
    <name evidence="3" type="ORF">AVEN_207380_1</name>
    <name evidence="1" type="ORF">AVEN_91808_1</name>
</gene>
<dbReference type="AlphaFoldDB" id="A0A4Y2R5J6"/>
<keyword evidence="4" id="KW-1185">Reference proteome</keyword>
<sequence length="72" mass="8098">IRNFQQANVESRARQQAELDRGRGLLLRAGADLRPHRSFGTAVRGHHREIQLQEGGGLASLYLSLLCQKCSW</sequence>
<dbReference type="EMBL" id="BGPR01225416">
    <property type="protein sequence ID" value="GBN70933.1"/>
    <property type="molecule type" value="Genomic_DNA"/>
</dbReference>
<feature type="non-terminal residue" evidence="3">
    <location>
        <position position="1"/>
    </location>
</feature>
<protein>
    <submittedName>
        <fullName evidence="3">Uncharacterized protein</fullName>
    </submittedName>
</protein>
<evidence type="ECO:0000313" key="4">
    <source>
        <dbReference type="Proteomes" id="UP000499080"/>
    </source>
</evidence>
<accession>A0A4Y2R5J6</accession>